<dbReference type="InterPro" id="IPR002498">
    <property type="entry name" value="PInositol-4-P-4/5-kinase_core"/>
</dbReference>
<comment type="caution">
    <text evidence="8">The sequence shown here is derived from an EMBL/GenBank/DDBJ whole genome shotgun (WGS) entry which is preliminary data.</text>
</comment>
<feature type="region of interest" description="Disordered" evidence="5">
    <location>
        <begin position="878"/>
        <end position="953"/>
    </location>
</feature>
<dbReference type="Gene3D" id="3.40.50.720">
    <property type="entry name" value="NAD(P)-binding Rossmann-like Domain"/>
    <property type="match status" value="1"/>
</dbReference>
<comment type="catalytic activity">
    <reaction evidence="1">
        <text>[protein]-peptidylproline (omega=180) = [protein]-peptidylproline (omega=0)</text>
        <dbReference type="Rhea" id="RHEA:16237"/>
        <dbReference type="Rhea" id="RHEA-COMP:10747"/>
        <dbReference type="Rhea" id="RHEA-COMP:10748"/>
        <dbReference type="ChEBI" id="CHEBI:83833"/>
        <dbReference type="ChEBI" id="CHEBI:83834"/>
        <dbReference type="EC" id="5.2.1.8"/>
    </reaction>
</comment>
<dbReference type="EMBL" id="LUGG01000007">
    <property type="protein sequence ID" value="OBZ72940.1"/>
    <property type="molecule type" value="Genomic_DNA"/>
</dbReference>
<dbReference type="InterPro" id="IPR002347">
    <property type="entry name" value="SDR_fam"/>
</dbReference>
<dbReference type="InterPro" id="IPR044769">
    <property type="entry name" value="PIKfyve_PIPKc"/>
</dbReference>
<dbReference type="Pfam" id="PF01504">
    <property type="entry name" value="PIP5K"/>
    <property type="match status" value="1"/>
</dbReference>
<dbReference type="SMART" id="SM00330">
    <property type="entry name" value="PIPKc"/>
    <property type="match status" value="1"/>
</dbReference>
<feature type="region of interest" description="Disordered" evidence="5">
    <location>
        <begin position="818"/>
        <end position="842"/>
    </location>
</feature>
<dbReference type="OMA" id="RWWQGLS"/>
<dbReference type="CDD" id="cd17300">
    <property type="entry name" value="PIPKc_PIKfyve"/>
    <property type="match status" value="1"/>
</dbReference>
<dbReference type="PROSITE" id="PS50072">
    <property type="entry name" value="CSA_PPIASE_2"/>
    <property type="match status" value="1"/>
</dbReference>
<dbReference type="GO" id="GO:0000285">
    <property type="term" value="F:1-phosphatidylinositol-3-phosphate 5-kinase activity"/>
    <property type="evidence" value="ECO:0007669"/>
    <property type="project" value="InterPro"/>
</dbReference>
<dbReference type="SUPFAM" id="SSF51735">
    <property type="entry name" value="NAD(P)-binding Rossmann-fold domains"/>
    <property type="match status" value="1"/>
</dbReference>
<dbReference type="PANTHER" id="PTHR45748">
    <property type="entry name" value="1-PHOSPHATIDYLINOSITOL 3-PHOSPHATE 5-KINASE-RELATED"/>
    <property type="match status" value="1"/>
</dbReference>
<proteinExistence type="predicted"/>
<dbReference type="Proteomes" id="UP000092993">
    <property type="component" value="Unassembled WGS sequence"/>
</dbReference>
<dbReference type="GO" id="GO:0010008">
    <property type="term" value="C:endosome membrane"/>
    <property type="evidence" value="ECO:0007669"/>
    <property type="project" value="TreeGrafter"/>
</dbReference>
<dbReference type="PROSITE" id="PS51455">
    <property type="entry name" value="PIPK"/>
    <property type="match status" value="1"/>
</dbReference>
<dbReference type="SUPFAM" id="SSF56104">
    <property type="entry name" value="SAICAR synthase-like"/>
    <property type="match status" value="1"/>
</dbReference>
<evidence type="ECO:0000259" key="7">
    <source>
        <dbReference type="PROSITE" id="PS51455"/>
    </source>
</evidence>
<feature type="domain" description="PPIase cyclophilin-type" evidence="6">
    <location>
        <begin position="1"/>
        <end position="104"/>
    </location>
</feature>
<dbReference type="Gene3D" id="3.30.810.10">
    <property type="entry name" value="2-Layer Sandwich"/>
    <property type="match status" value="1"/>
</dbReference>
<dbReference type="InterPro" id="IPR027483">
    <property type="entry name" value="PInositol-4-P-4/5-kinase_C_sf"/>
</dbReference>
<dbReference type="PRINTS" id="PR00153">
    <property type="entry name" value="CSAPPISMRASE"/>
</dbReference>
<dbReference type="GO" id="GO:0005524">
    <property type="term" value="F:ATP binding"/>
    <property type="evidence" value="ECO:0007669"/>
    <property type="project" value="UniProtKB-UniRule"/>
</dbReference>
<dbReference type="STRING" id="5627.A0A1C7M7S0"/>
<protein>
    <submittedName>
        <fullName evidence="8">Uncharacterized protein</fullName>
    </submittedName>
</protein>
<dbReference type="OrthoDB" id="158357at2759"/>
<reference evidence="8 9" key="1">
    <citation type="submission" date="2016-03" db="EMBL/GenBank/DDBJ databases">
        <title>Whole genome sequencing of Grifola frondosa 9006-11.</title>
        <authorList>
            <person name="Min B."/>
            <person name="Park H."/>
            <person name="Kim J.-G."/>
            <person name="Cho H."/>
            <person name="Oh Y.-L."/>
            <person name="Kong W.-S."/>
            <person name="Choi I.-G."/>
        </authorList>
    </citation>
    <scope>NUCLEOTIDE SEQUENCE [LARGE SCALE GENOMIC DNA]</scope>
    <source>
        <strain evidence="8 9">9006-11</strain>
    </source>
</reference>
<sequence length="1938" mass="212715">MCQGGDFIKGDGTGSFSIYGDKFPDENFQEKHTGPGLLSMANSGPNTNGCQFFVTTAKCDFLDGKHVVFGKIIDGMLTLRKIENVPTGANNRPKLAVKISPVGPGVCVGTSTPVRSSQPHAVTFIPFFRGRLHADLLSTMSSMPPRSEKPLPEVPANSLNSTLSLDARAHRRRLILHALEEERIPDNDSHSREAWANGIEKALDDLGTNIMRGGWLAGFKRARYIRKERRDAEGIRRAQVIARLQKEKEEDEKARVVANDVDEEQTTSEGTHSVALEQLRQVISTPFSPQPKPSVKHLLLTVVEFGSHTVLPAEDEGFDIVRPAIGCSFTANVFALPNAESSSIGDAVLYGLNEWDNAPGDDPIQVVGGTFRLQGSPSSAHHISLCRVLRTAVYVHLSLLLEQSFLSDSHIELHFPKPTLLPLPQVGRAVSSPNVKRKSKRESVSVLWSFLSKKTEDLLHRASNVGPALARHGSLDLPLVHKMPRHTSLPQSPQDAAMGRPRRLSFILSTASSRITQNNEARSRPFSFAVQQIRASQKLFSTSPGLAFTPPSLLLDLAEKEIRDPARKLTGDEKAALKSILGWESNAMDVKGMTGLAGFVRHQGFSALYSEHVPSTTPVSSAQSSVSSAASASLLVPPRVTCSGHRRKWVNYRYYERGDESLGEAIVRMCESTDQPCDKLGCQFKRVEHDMRWMHDGVRVTATVVLPTYPCVDEEAIQMWQSCAICGAESLKEDMHDGTHLLSFAKYLELLVYSPGIHTLVPALCLHTKVTSPMEVSKARFDILRRFAYKGRTVTFVLSPIEDVFELRVPRLQITRRRIGDKKSEAPTEERPKRNSSTDDDRKNLRREIMRWWQGLSEHIDKLEDNFNNCHPESYHKTLPRLPSADDAYDIHDEDPLATPKGYLPPNTPQTLTASDHDSNPFGTGPFPSPVPVSSHAGTSADSVTSDGSSSRNLPADSVHLLTGLRHTFQQTEQSLYAELSQTPVTSLNDVRRSFQTAARGATRRMLAWEVKHASQMPKGSVIMGTPSVEEPEWWRNGCHAVPGETSSSLDYQRELSNMATARHGSPSSSPTPPVVTRPSFFSPGASIKRFMSGAEPSPDPDQEGIVWQEPETYSAVISRKDHPRDPTALMSIRGVLRPKASAESMGPTPPPKFATIGPSSGRAIAHDAPPSARTKPAVEVSMQAADGEVSGTADAVESAGKILHELGTVSRPSSPRHTSIPEHVGLPSTGPVETNIRGQKAPWIVSADSDTSTVGVNRGSGTATPPPPPPKDSTDTPTNSVGSRLQTPESTPTSRPSSPSTLTASLTSSITAAMRYVLKPGDIERPPSPKPHHGLLSLESPAIDERPHIKYEWTIGTRLKFSCTVYYAKQFDALRRRCGIEDVFLKSLARSENWAAEGGKSRSNFWKTTDNRFIIKTLVNAWNVADLQVLIDLGPSYFRYMDATVNKPTVLAKLLGFYTVEIRNLESGATQAKADLLIMENLFYDQKIAKTFDLKGIQGRKVKAAASSGSSKTLFDGEWIEGQQTTLTLVRPHSKVVLQEAIKADCDFLARSNIMDYSLLLGIDEERKQIACGLVDTIGSYTFAKTLEYKAKQGLHSGKEVTVVPPLEYQERFMTAMDNYFLACPDKWSRPLDNTVVPRSCIVFMMTPSRASMYESIYFQRLQQTNANTFKTHHQADIFVMSVRPVLVVAGIGNATGTGAATARVFAKAGYRVALIARNADHLKKAADEINQSGGEAAAFPIPAYSYSAVSSVFDTIKSYQWPSPEKAEIRVALYNAGVGVWKKFLDVTESDLQAVADSNISAAFAFARQAILAFKENEIDQLGRRGTLLFTGATASLRGNVTTSAFAAGKFALRALSQSLNKEFGKENIHVAHAIIDGGILTDVSLARRGGSTEWKENGDIRLDPESIAKSYLYLANQDRSAWTWELDLRPAHEKW</sequence>
<dbReference type="SUPFAM" id="SSF50891">
    <property type="entry name" value="Cyclophilin-like"/>
    <property type="match status" value="1"/>
</dbReference>
<feature type="region of interest" description="Disordered" evidence="5">
    <location>
        <begin position="1207"/>
        <end position="1305"/>
    </location>
</feature>
<accession>A0A1C7M7S0</accession>
<dbReference type="Gene3D" id="2.40.100.10">
    <property type="entry name" value="Cyclophilin-like"/>
    <property type="match status" value="1"/>
</dbReference>
<evidence type="ECO:0000256" key="4">
    <source>
        <dbReference type="PROSITE-ProRule" id="PRU00781"/>
    </source>
</evidence>
<feature type="compositionally biased region" description="Polar residues" evidence="5">
    <location>
        <begin position="1249"/>
        <end position="1262"/>
    </location>
</feature>
<evidence type="ECO:0000256" key="2">
    <source>
        <dbReference type="ARBA" id="ARBA00022741"/>
    </source>
</evidence>
<dbReference type="InterPro" id="IPR002130">
    <property type="entry name" value="Cyclophilin-type_PPIase_dom"/>
</dbReference>
<feature type="compositionally biased region" description="Basic and acidic residues" evidence="5">
    <location>
        <begin position="821"/>
        <end position="842"/>
    </location>
</feature>
<evidence type="ECO:0000256" key="3">
    <source>
        <dbReference type="ARBA" id="ARBA00022840"/>
    </source>
</evidence>
<evidence type="ECO:0000259" key="6">
    <source>
        <dbReference type="PROSITE" id="PS50072"/>
    </source>
</evidence>
<name>A0A1C7M7S0_GRIFR</name>
<dbReference type="PANTHER" id="PTHR45748:SF7">
    <property type="entry name" value="1-PHOSPHATIDYLINOSITOL 3-PHOSPHATE 5-KINASE-RELATED"/>
    <property type="match status" value="1"/>
</dbReference>
<dbReference type="InterPro" id="IPR027484">
    <property type="entry name" value="PInositol-4-P-5-kinase_N"/>
</dbReference>
<evidence type="ECO:0000313" key="9">
    <source>
        <dbReference type="Proteomes" id="UP000092993"/>
    </source>
</evidence>
<keyword evidence="2 4" id="KW-0547">Nucleotide-binding</keyword>
<dbReference type="GO" id="GO:0000329">
    <property type="term" value="C:fungal-type vacuole membrane"/>
    <property type="evidence" value="ECO:0007669"/>
    <property type="project" value="TreeGrafter"/>
</dbReference>
<keyword evidence="4" id="KW-0808">Transferase</keyword>
<keyword evidence="3 4" id="KW-0067">ATP-binding</keyword>
<feature type="compositionally biased region" description="Low complexity" evidence="5">
    <location>
        <begin position="938"/>
        <end position="951"/>
    </location>
</feature>
<evidence type="ECO:0000313" key="8">
    <source>
        <dbReference type="EMBL" id="OBZ72940.1"/>
    </source>
</evidence>
<feature type="domain" description="PIPK" evidence="7">
    <location>
        <begin position="1295"/>
        <end position="1622"/>
    </location>
</feature>
<evidence type="ECO:0000256" key="1">
    <source>
        <dbReference type="ARBA" id="ARBA00000971"/>
    </source>
</evidence>
<feature type="compositionally biased region" description="Low complexity" evidence="5">
    <location>
        <begin position="1288"/>
        <end position="1305"/>
    </location>
</feature>
<dbReference type="Gene3D" id="3.30.800.10">
    <property type="entry name" value="Phosphatidylinositol Phosphate Kinase II Beta"/>
    <property type="match status" value="1"/>
</dbReference>
<evidence type="ECO:0000256" key="5">
    <source>
        <dbReference type="SAM" id="MobiDB-lite"/>
    </source>
</evidence>
<keyword evidence="4" id="KW-0418">Kinase</keyword>
<dbReference type="InterPro" id="IPR029000">
    <property type="entry name" value="Cyclophilin-like_dom_sf"/>
</dbReference>
<gene>
    <name evidence="8" type="ORF">A0H81_06777</name>
</gene>
<dbReference type="Pfam" id="PF00160">
    <property type="entry name" value="Pro_isomerase"/>
    <property type="match status" value="1"/>
</dbReference>
<dbReference type="GO" id="GO:0003755">
    <property type="term" value="F:peptidyl-prolyl cis-trans isomerase activity"/>
    <property type="evidence" value="ECO:0007669"/>
    <property type="project" value="UniProtKB-EC"/>
</dbReference>
<dbReference type="InterPro" id="IPR036291">
    <property type="entry name" value="NAD(P)-bd_dom_sf"/>
</dbReference>
<organism evidence="8 9">
    <name type="scientific">Grifola frondosa</name>
    <name type="common">Maitake</name>
    <name type="synonym">Polyporus frondosus</name>
    <dbReference type="NCBI Taxonomy" id="5627"/>
    <lineage>
        <taxon>Eukaryota</taxon>
        <taxon>Fungi</taxon>
        <taxon>Dikarya</taxon>
        <taxon>Basidiomycota</taxon>
        <taxon>Agaricomycotina</taxon>
        <taxon>Agaricomycetes</taxon>
        <taxon>Polyporales</taxon>
        <taxon>Grifolaceae</taxon>
        <taxon>Grifola</taxon>
    </lineage>
</organism>
<keyword evidence="9" id="KW-1185">Reference proteome</keyword>
<dbReference type="Pfam" id="PF00106">
    <property type="entry name" value="adh_short"/>
    <property type="match status" value="1"/>
</dbReference>
<dbReference type="GO" id="GO:0046854">
    <property type="term" value="P:phosphatidylinositol phosphate biosynthetic process"/>
    <property type="evidence" value="ECO:0007669"/>
    <property type="project" value="TreeGrafter"/>
</dbReference>